<protein>
    <submittedName>
        <fullName evidence="1">Uncharacterized protein</fullName>
    </submittedName>
</protein>
<dbReference type="RefSeq" id="WP_142531026.1">
    <property type="nucleotide sequence ID" value="NZ_CBCSJO010000015.1"/>
</dbReference>
<proteinExistence type="predicted"/>
<evidence type="ECO:0000313" key="1">
    <source>
        <dbReference type="EMBL" id="SMO98407.1"/>
    </source>
</evidence>
<name>A0A521FQ95_9SPHI</name>
<gene>
    <name evidence="1" type="ORF">SAMN06265348_11697</name>
</gene>
<dbReference type="EMBL" id="FXTN01000016">
    <property type="protein sequence ID" value="SMO98407.1"/>
    <property type="molecule type" value="Genomic_DNA"/>
</dbReference>
<reference evidence="1 2" key="1">
    <citation type="submission" date="2017-05" db="EMBL/GenBank/DDBJ databases">
        <authorList>
            <person name="Varghese N."/>
            <person name="Submissions S."/>
        </authorList>
    </citation>
    <scope>NUCLEOTIDE SEQUENCE [LARGE SCALE GENOMIC DNA]</scope>
    <source>
        <strain evidence="1 2">DSM 19036</strain>
    </source>
</reference>
<dbReference type="OrthoDB" id="764202at2"/>
<sequence>MSDFKVDVDFDKLKEYFPNLSPQQKALLKEQGGITLNFEFEMDDSVYEELYQGLLKILTRYELQEHINELYYIVITLDNQYQDIEYLSRERYNDDQTSKEVAQFLLAFKSAKPNQAFQLVAKSLTETAAIKNPIVAKWMTQLILDAIENKNFPFEVFGERILLHLFGMDFSKEKSISMDRLEATSNLKIKKPTHTDLLFRFALQLRTYLNEFTDVRTTGSVVLANVQANIFFDIFEMLGYFHRDNIESEPKDYMHAIFRNQIKSYTSLSGQ</sequence>
<dbReference type="AlphaFoldDB" id="A0A521FQ95"/>
<dbReference type="Proteomes" id="UP000320300">
    <property type="component" value="Unassembled WGS sequence"/>
</dbReference>
<accession>A0A521FQ95</accession>
<organism evidence="1 2">
    <name type="scientific">Pedobacter westerhofensis</name>
    <dbReference type="NCBI Taxonomy" id="425512"/>
    <lineage>
        <taxon>Bacteria</taxon>
        <taxon>Pseudomonadati</taxon>
        <taxon>Bacteroidota</taxon>
        <taxon>Sphingobacteriia</taxon>
        <taxon>Sphingobacteriales</taxon>
        <taxon>Sphingobacteriaceae</taxon>
        <taxon>Pedobacter</taxon>
    </lineage>
</organism>
<evidence type="ECO:0000313" key="2">
    <source>
        <dbReference type="Proteomes" id="UP000320300"/>
    </source>
</evidence>
<keyword evidence="2" id="KW-1185">Reference proteome</keyword>